<evidence type="ECO:0000313" key="2">
    <source>
        <dbReference type="EMBL" id="GLR77152.1"/>
    </source>
</evidence>
<evidence type="ECO:0000313" key="3">
    <source>
        <dbReference type="Proteomes" id="UP001156660"/>
    </source>
</evidence>
<comment type="caution">
    <text evidence="2">The sequence shown here is derived from an EMBL/GenBank/DDBJ whole genome shotgun (WGS) entry which is preliminary data.</text>
</comment>
<feature type="transmembrane region" description="Helical" evidence="1">
    <location>
        <begin position="12"/>
        <end position="37"/>
    </location>
</feature>
<keyword evidence="3" id="KW-1185">Reference proteome</keyword>
<dbReference type="EMBL" id="BSOU01000023">
    <property type="protein sequence ID" value="GLR77152.1"/>
    <property type="molecule type" value="Genomic_DNA"/>
</dbReference>
<keyword evidence="1" id="KW-1133">Transmembrane helix</keyword>
<dbReference type="Proteomes" id="UP001156660">
    <property type="component" value="Unassembled WGS sequence"/>
</dbReference>
<keyword evidence="1" id="KW-0812">Transmembrane</keyword>
<name>A0ABQ6AR58_9GAMM</name>
<evidence type="ECO:0000256" key="1">
    <source>
        <dbReference type="SAM" id="Phobius"/>
    </source>
</evidence>
<accession>A0ABQ6AR58</accession>
<organism evidence="2 3">
    <name type="scientific">Aliivibrio sifiae</name>
    <dbReference type="NCBI Taxonomy" id="566293"/>
    <lineage>
        <taxon>Bacteria</taxon>
        <taxon>Pseudomonadati</taxon>
        <taxon>Pseudomonadota</taxon>
        <taxon>Gammaproteobacteria</taxon>
        <taxon>Vibrionales</taxon>
        <taxon>Vibrionaceae</taxon>
        <taxon>Aliivibrio</taxon>
    </lineage>
</organism>
<protein>
    <submittedName>
        <fullName evidence="2">Uncharacterized protein</fullName>
    </submittedName>
</protein>
<keyword evidence="1" id="KW-0472">Membrane</keyword>
<sequence>MFKGNKVDWESVFKIIVASITSVGSAGLIFFGLSSWLGKVWANRILETEKGLQAKSLESMKYELNILQEKLLNSHNDKVAIYRMGIDTVADLLASFDFNYDGNNLSTEDSKIALKAFNQQRLKLYGYLAMLAPQEVMDAQDNLVDKLFIIAHGNAPYDWKAIRVLVLELINAMRNDVGIDTNSISYNGKL</sequence>
<gene>
    <name evidence="2" type="ORF">GCM10007855_40270</name>
</gene>
<proteinExistence type="predicted"/>
<reference evidence="3" key="1">
    <citation type="journal article" date="2019" name="Int. J. Syst. Evol. Microbiol.">
        <title>The Global Catalogue of Microorganisms (GCM) 10K type strain sequencing project: providing services to taxonomists for standard genome sequencing and annotation.</title>
        <authorList>
            <consortium name="The Broad Institute Genomics Platform"/>
            <consortium name="The Broad Institute Genome Sequencing Center for Infectious Disease"/>
            <person name="Wu L."/>
            <person name="Ma J."/>
        </authorList>
    </citation>
    <scope>NUCLEOTIDE SEQUENCE [LARGE SCALE GENOMIC DNA]</scope>
    <source>
        <strain evidence="3">NBRC 105001</strain>
    </source>
</reference>